<dbReference type="OrthoDB" id="10006270at2759"/>
<comment type="caution">
    <text evidence="9">The sequence shown here is derived from an EMBL/GenBank/DDBJ whole genome shotgun (WGS) entry which is preliminary data.</text>
</comment>
<feature type="repeat" description="TPR" evidence="7">
    <location>
        <begin position="482"/>
        <end position="515"/>
    </location>
</feature>
<name>A0A7J7KQP2_BUGNE</name>
<evidence type="ECO:0000313" key="10">
    <source>
        <dbReference type="Proteomes" id="UP000593567"/>
    </source>
</evidence>
<keyword evidence="1" id="KW-0132">Cell division</keyword>
<feature type="region of interest" description="Disordered" evidence="8">
    <location>
        <begin position="559"/>
        <end position="601"/>
    </location>
</feature>
<dbReference type="InterPro" id="IPR011990">
    <property type="entry name" value="TPR-like_helical_dom_sf"/>
</dbReference>
<evidence type="ECO:0000256" key="5">
    <source>
        <dbReference type="ARBA" id="ARBA00022803"/>
    </source>
</evidence>
<dbReference type="PANTHER" id="PTHR12558">
    <property type="entry name" value="CELL DIVISION CYCLE 16,23,27"/>
    <property type="match status" value="1"/>
</dbReference>
<dbReference type="GO" id="GO:0051301">
    <property type="term" value="P:cell division"/>
    <property type="evidence" value="ECO:0007669"/>
    <property type="project" value="UniProtKB-KW"/>
</dbReference>
<dbReference type="PROSITE" id="PS50005">
    <property type="entry name" value="TPR"/>
    <property type="match status" value="1"/>
</dbReference>
<evidence type="ECO:0000256" key="1">
    <source>
        <dbReference type="ARBA" id="ARBA00022618"/>
    </source>
</evidence>
<dbReference type="GO" id="GO:0005737">
    <property type="term" value="C:cytoplasm"/>
    <property type="evidence" value="ECO:0007669"/>
    <property type="project" value="TreeGrafter"/>
</dbReference>
<dbReference type="GO" id="GO:0016567">
    <property type="term" value="P:protein ubiquitination"/>
    <property type="evidence" value="ECO:0007669"/>
    <property type="project" value="TreeGrafter"/>
</dbReference>
<dbReference type="EMBL" id="VXIV02000139">
    <property type="protein sequence ID" value="KAF6040458.1"/>
    <property type="molecule type" value="Genomic_DNA"/>
</dbReference>
<dbReference type="GO" id="GO:0031145">
    <property type="term" value="P:anaphase-promoting complex-dependent catabolic process"/>
    <property type="evidence" value="ECO:0007669"/>
    <property type="project" value="TreeGrafter"/>
</dbReference>
<dbReference type="PANTHER" id="PTHR12558:SF9">
    <property type="entry name" value="CELL DIVISION CYCLE PROTEIN 16 HOMOLOG"/>
    <property type="match status" value="1"/>
</dbReference>
<reference evidence="9" key="1">
    <citation type="submission" date="2020-06" db="EMBL/GenBank/DDBJ databases">
        <title>Draft genome of Bugula neritina, a colonial animal packing powerful symbionts and potential medicines.</title>
        <authorList>
            <person name="Rayko M."/>
        </authorList>
    </citation>
    <scope>NUCLEOTIDE SEQUENCE [LARGE SCALE GENOMIC DNA]</scope>
    <source>
        <strain evidence="9">Kwan_BN1</strain>
    </source>
</reference>
<accession>A0A7J7KQP2</accession>
<protein>
    <submittedName>
        <fullName evidence="9">CDC16</fullName>
    </submittedName>
</protein>
<keyword evidence="5 7" id="KW-0802">TPR repeat</keyword>
<evidence type="ECO:0000256" key="7">
    <source>
        <dbReference type="PROSITE-ProRule" id="PRU00339"/>
    </source>
</evidence>
<dbReference type="Pfam" id="PF13176">
    <property type="entry name" value="TPR_7"/>
    <property type="match status" value="1"/>
</dbReference>
<keyword evidence="3" id="KW-0498">Mitosis</keyword>
<evidence type="ECO:0000313" key="9">
    <source>
        <dbReference type="EMBL" id="KAF6040458.1"/>
    </source>
</evidence>
<dbReference type="Gene3D" id="1.25.40.10">
    <property type="entry name" value="Tetratricopeptide repeat domain"/>
    <property type="match status" value="1"/>
</dbReference>
<keyword evidence="2" id="KW-0677">Repeat</keyword>
<organism evidence="9 10">
    <name type="scientific">Bugula neritina</name>
    <name type="common">Brown bryozoan</name>
    <name type="synonym">Sertularia neritina</name>
    <dbReference type="NCBI Taxonomy" id="10212"/>
    <lineage>
        <taxon>Eukaryota</taxon>
        <taxon>Metazoa</taxon>
        <taxon>Spiralia</taxon>
        <taxon>Lophotrochozoa</taxon>
        <taxon>Bryozoa</taxon>
        <taxon>Gymnolaemata</taxon>
        <taxon>Cheilostomatida</taxon>
        <taxon>Flustrina</taxon>
        <taxon>Buguloidea</taxon>
        <taxon>Bugulidae</taxon>
        <taxon>Bugula</taxon>
    </lineage>
</organism>
<dbReference type="SMART" id="SM00028">
    <property type="entry name" value="TPR"/>
    <property type="match status" value="6"/>
</dbReference>
<keyword evidence="4" id="KW-0833">Ubl conjugation pathway</keyword>
<evidence type="ECO:0000256" key="6">
    <source>
        <dbReference type="ARBA" id="ARBA00023306"/>
    </source>
</evidence>
<evidence type="ECO:0000256" key="2">
    <source>
        <dbReference type="ARBA" id="ARBA00022737"/>
    </source>
</evidence>
<gene>
    <name evidence="9" type="ORF">EB796_001240</name>
</gene>
<dbReference type="SUPFAM" id="SSF48452">
    <property type="entry name" value="TPR-like"/>
    <property type="match status" value="2"/>
</dbReference>
<feature type="compositionally biased region" description="Polar residues" evidence="8">
    <location>
        <begin position="582"/>
        <end position="591"/>
    </location>
</feature>
<dbReference type="Pfam" id="PF12895">
    <property type="entry name" value="ANAPC3"/>
    <property type="match status" value="1"/>
</dbReference>
<dbReference type="Pfam" id="PF13374">
    <property type="entry name" value="TPR_10"/>
    <property type="match status" value="1"/>
</dbReference>
<evidence type="ECO:0000256" key="8">
    <source>
        <dbReference type="SAM" id="MobiDB-lite"/>
    </source>
</evidence>
<dbReference type="AlphaFoldDB" id="A0A7J7KQP2"/>
<keyword evidence="10" id="KW-1185">Reference proteome</keyword>
<sequence length="601" mass="68832">METQSSSNNIDVLRSVINRNLKLRNYESALYWADKVMTLSADNVEDVLVCANCLYHTGQYHRAVAVVKNRIDLKTNAEGVLLIANCYYACADYEKTALVLTEFLTPAARTFHHKSSTQQLNPKTPTDSHILSAMHLLLGKSYEGTGSYDLSTEQFRQALVYDVYCHEAFDKIIGHHLLTASQEQELLDQLPFEEQCAGEDNCKTVSTLYRMQIKKYAGHEVLSIPSEMCALEENLDVIVSLAERFYCNCYFRDAYKITSKVLNKEPFHLKCLPLHIVLLVELRKPRDLFYLAHRLVDTYPTNAISWFAVACYYHLIHNNELARQYFSKATSLDGLFGPAWLVFGHSFAAESEHDQAMAAYFRASQLMKGCHLPFLYIGLEYGLTSTTKLAEKFFMQAQAIAPDDPFVIHEIGVIDYQNGRYRDCEVKMKQALSIIDSLDLKKLSHLWEPLLNNMAHTCRKLRKYEEAISYHRKALILKSKNASTLSGIGYNYMLMYDFEKAVEYFHKSLSIRKNDSFAMDMIKIAMDELVNDLNFNVKVIDSYEPLQIERKLNLTQLRQDTTARDESLPNTPQYAPREPTPQFGSGDQSGMSIEMEMSLDD</sequence>
<dbReference type="GO" id="GO:0045842">
    <property type="term" value="P:positive regulation of mitotic metaphase/anaphase transition"/>
    <property type="evidence" value="ECO:0007669"/>
    <property type="project" value="TreeGrafter"/>
</dbReference>
<dbReference type="GO" id="GO:0005680">
    <property type="term" value="C:anaphase-promoting complex"/>
    <property type="evidence" value="ECO:0007669"/>
    <property type="project" value="TreeGrafter"/>
</dbReference>
<dbReference type="Proteomes" id="UP000593567">
    <property type="component" value="Unassembled WGS sequence"/>
</dbReference>
<dbReference type="InterPro" id="IPR019734">
    <property type="entry name" value="TPR_rpt"/>
</dbReference>
<evidence type="ECO:0000256" key="3">
    <source>
        <dbReference type="ARBA" id="ARBA00022776"/>
    </source>
</evidence>
<proteinExistence type="predicted"/>
<evidence type="ECO:0000256" key="4">
    <source>
        <dbReference type="ARBA" id="ARBA00022786"/>
    </source>
</evidence>
<keyword evidence="6" id="KW-0131">Cell cycle</keyword>